<keyword evidence="3" id="KW-0812">Transmembrane</keyword>
<organism evidence="4 5">
    <name type="scientific">Halothiobacillus diazotrophicus</name>
    <dbReference type="NCBI Taxonomy" id="1860122"/>
    <lineage>
        <taxon>Bacteria</taxon>
        <taxon>Pseudomonadati</taxon>
        <taxon>Pseudomonadota</taxon>
        <taxon>Gammaproteobacteria</taxon>
        <taxon>Chromatiales</taxon>
        <taxon>Halothiobacillaceae</taxon>
        <taxon>Halothiobacillus</taxon>
    </lineage>
</organism>
<keyword evidence="1" id="KW-0175">Coiled coil</keyword>
<keyword evidence="3" id="KW-0472">Membrane</keyword>
<feature type="compositionally biased region" description="Basic and acidic residues" evidence="2">
    <location>
        <begin position="188"/>
        <end position="199"/>
    </location>
</feature>
<keyword evidence="3" id="KW-1133">Transmembrane helix</keyword>
<dbReference type="AlphaFoldDB" id="A0A191ZFM8"/>
<name>A0A191ZFM8_9GAMM</name>
<evidence type="ECO:0000256" key="1">
    <source>
        <dbReference type="SAM" id="Coils"/>
    </source>
</evidence>
<evidence type="ECO:0000256" key="3">
    <source>
        <dbReference type="SAM" id="Phobius"/>
    </source>
</evidence>
<proteinExistence type="predicted"/>
<gene>
    <name evidence="4" type="ORF">A9404_04120</name>
</gene>
<accession>A0A191ZFM8</accession>
<keyword evidence="5" id="KW-1185">Reference proteome</keyword>
<feature type="transmembrane region" description="Helical" evidence="3">
    <location>
        <begin position="52"/>
        <end position="71"/>
    </location>
</feature>
<dbReference type="EMBL" id="CP016027">
    <property type="protein sequence ID" value="ANJ66673.1"/>
    <property type="molecule type" value="Genomic_DNA"/>
</dbReference>
<evidence type="ECO:0000256" key="2">
    <source>
        <dbReference type="SAM" id="MobiDB-lite"/>
    </source>
</evidence>
<dbReference type="RefSeq" id="WP_066098935.1">
    <property type="nucleotide sequence ID" value="NZ_CP016027.1"/>
</dbReference>
<evidence type="ECO:0000313" key="4">
    <source>
        <dbReference type="EMBL" id="ANJ66673.1"/>
    </source>
</evidence>
<feature type="coiled-coil region" evidence="1">
    <location>
        <begin position="2"/>
        <end position="40"/>
    </location>
</feature>
<reference evidence="4 5" key="1">
    <citation type="submission" date="2016-06" db="EMBL/GenBank/DDBJ databases">
        <title>Insight into the functional genes involving in sulfur oxidation in Pearl River water.</title>
        <authorList>
            <person name="Luo J."/>
            <person name="Tan X."/>
            <person name="Lin W."/>
        </authorList>
    </citation>
    <scope>NUCLEOTIDE SEQUENCE [LARGE SCALE GENOMIC DNA]</scope>
    <source>
        <strain evidence="4 5">LS2</strain>
    </source>
</reference>
<sequence length="214" mass="25506">MEKQTEEILERIRVLQEELETEYRKSMDAFEQRRAELADEFLLQQRRYKTGLLRFLSRANPLVVLTAPIIYLGWIPFLLMDLFVTLYQAICFPVYRIPKVRRADYVVFGREHLPYLNFIEKFNCLYCSYGNGVAAYTREVASRTEQYWCPIKYDRRVRLPRDRYPNYFDYGDAEAYRQGLARLRRQYGSDDDLHPDHAPSPRTQAADTDSEDKS</sequence>
<dbReference type="KEGG" id="haz:A9404_04120"/>
<dbReference type="STRING" id="1860122.A9404_04120"/>
<feature type="region of interest" description="Disordered" evidence="2">
    <location>
        <begin position="188"/>
        <end position="214"/>
    </location>
</feature>
<protein>
    <submittedName>
        <fullName evidence="4">Uncharacterized protein</fullName>
    </submittedName>
</protein>
<dbReference type="Proteomes" id="UP000078596">
    <property type="component" value="Chromosome"/>
</dbReference>
<evidence type="ECO:0000313" key="5">
    <source>
        <dbReference type="Proteomes" id="UP000078596"/>
    </source>
</evidence>